<keyword evidence="1" id="KW-1133">Transmembrane helix</keyword>
<keyword evidence="1" id="KW-0472">Membrane</keyword>
<dbReference type="RefSeq" id="WP_006107984.1">
    <property type="nucleotide sequence ID" value="NZ_AOIO01000014.1"/>
</dbReference>
<reference evidence="2 3" key="1">
    <citation type="journal article" date="2014" name="PLoS Genet.">
        <title>Phylogenetically driven sequencing of extremely halophilic archaea reveals strategies for static and dynamic osmo-response.</title>
        <authorList>
            <person name="Becker E.A."/>
            <person name="Seitzer P.M."/>
            <person name="Tritt A."/>
            <person name="Larsen D."/>
            <person name="Krusor M."/>
            <person name="Yao A.I."/>
            <person name="Wu D."/>
            <person name="Madern D."/>
            <person name="Eisen J.A."/>
            <person name="Darling A.E."/>
            <person name="Facciotti M.T."/>
        </authorList>
    </citation>
    <scope>NUCLEOTIDE SEQUENCE [LARGE SCALE GENOMIC DNA]</scope>
    <source>
        <strain evidence="2 3">DSM 12278</strain>
    </source>
</reference>
<dbReference type="Proteomes" id="UP000011554">
    <property type="component" value="Unassembled WGS sequence"/>
</dbReference>
<gene>
    <name evidence="2" type="ORF">C481_05043</name>
</gene>
<dbReference type="EMBL" id="AOIO01000014">
    <property type="protein sequence ID" value="ELZ03917.1"/>
    <property type="molecule type" value="Genomic_DNA"/>
</dbReference>
<feature type="transmembrane region" description="Helical" evidence="1">
    <location>
        <begin position="82"/>
        <end position="99"/>
    </location>
</feature>
<name>M0B028_NATA1</name>
<dbReference type="AlphaFoldDB" id="M0B028"/>
<dbReference type="PATRIC" id="fig|29540.5.peg.1023"/>
<feature type="transmembrane region" description="Helical" evidence="1">
    <location>
        <begin position="105"/>
        <end position="127"/>
    </location>
</feature>
<accession>M0B028</accession>
<evidence type="ECO:0000313" key="3">
    <source>
        <dbReference type="Proteomes" id="UP000011554"/>
    </source>
</evidence>
<proteinExistence type="predicted"/>
<dbReference type="eggNOG" id="arCOG13460">
    <property type="taxonomic scope" value="Archaea"/>
</dbReference>
<feature type="transmembrane region" description="Helical" evidence="1">
    <location>
        <begin position="43"/>
        <end position="70"/>
    </location>
</feature>
<feature type="transmembrane region" description="Helical" evidence="1">
    <location>
        <begin position="21"/>
        <end position="37"/>
    </location>
</feature>
<keyword evidence="3" id="KW-1185">Reference proteome</keyword>
<protein>
    <submittedName>
        <fullName evidence="2">Uncharacterized protein</fullName>
    </submittedName>
</protein>
<evidence type="ECO:0000256" key="1">
    <source>
        <dbReference type="SAM" id="Phobius"/>
    </source>
</evidence>
<organism evidence="2 3">
    <name type="scientific">Natrialba asiatica (strain ATCC 700177 / DSM 12278 / JCM 9576 / FERM P-10747 / NBRC 102637 / 172P1)</name>
    <dbReference type="NCBI Taxonomy" id="29540"/>
    <lineage>
        <taxon>Archaea</taxon>
        <taxon>Methanobacteriati</taxon>
        <taxon>Methanobacteriota</taxon>
        <taxon>Stenosarchaea group</taxon>
        <taxon>Halobacteria</taxon>
        <taxon>Halobacteriales</taxon>
        <taxon>Natrialbaceae</taxon>
        <taxon>Natrialba</taxon>
    </lineage>
</organism>
<keyword evidence="1" id="KW-0812">Transmembrane</keyword>
<evidence type="ECO:0000313" key="2">
    <source>
        <dbReference type="EMBL" id="ELZ03917.1"/>
    </source>
</evidence>
<comment type="caution">
    <text evidence="2">The sequence shown here is derived from an EMBL/GenBank/DDBJ whole genome shotgun (WGS) entry which is preliminary data.</text>
</comment>
<sequence>MSGRVGLSTWFPDRPPTWGDVSMIGVGLVLLLTNVPLRRPLSWQAVGVGFVAVLLALGPGANTGLAASLGRWFRGIGIDGRMAVILLYCCALALLFAFVPLRLAFLMHAFLGGILANTLYAVAYVVWARVGRGWRVDQADTD</sequence>
<dbReference type="OrthoDB" id="163895at2157"/>